<evidence type="ECO:0000256" key="4">
    <source>
        <dbReference type="ARBA" id="ARBA00022840"/>
    </source>
</evidence>
<accession>A0A239H8X8</accession>
<evidence type="ECO:0000256" key="9">
    <source>
        <dbReference type="ARBA" id="ARBA00080647"/>
    </source>
</evidence>
<comment type="subunit">
    <text evidence="7">Monomer. Homodimerizes in the presence of ATP. The complex is composed of two ATP-binding proteins (SugC), two transmembrane proteins (SugA and SugB) and a solute-binding protein (LpqY).</text>
</comment>
<dbReference type="GO" id="GO:0005524">
    <property type="term" value="F:ATP binding"/>
    <property type="evidence" value="ECO:0007669"/>
    <property type="project" value="UniProtKB-KW"/>
</dbReference>
<name>A0A239H8X8_9NOCA</name>
<dbReference type="RefSeq" id="WP_089245752.1">
    <property type="nucleotide sequence ID" value="NZ_FZOW01000005.1"/>
</dbReference>
<dbReference type="Gene3D" id="3.40.50.300">
    <property type="entry name" value="P-loop containing nucleotide triphosphate hydrolases"/>
    <property type="match status" value="1"/>
</dbReference>
<evidence type="ECO:0000256" key="10">
    <source>
        <dbReference type="ARBA" id="ARBA00082626"/>
    </source>
</evidence>
<dbReference type="PROSITE" id="PS50893">
    <property type="entry name" value="ABC_TRANSPORTER_2"/>
    <property type="match status" value="1"/>
</dbReference>
<dbReference type="PANTHER" id="PTHR43875">
    <property type="entry name" value="MALTODEXTRIN IMPORT ATP-BINDING PROTEIN MSMX"/>
    <property type="match status" value="1"/>
</dbReference>
<dbReference type="SUPFAM" id="SSF50331">
    <property type="entry name" value="MOP-like"/>
    <property type="match status" value="1"/>
</dbReference>
<dbReference type="AlphaFoldDB" id="A0A239H8X8"/>
<reference evidence="13" key="1">
    <citation type="submission" date="2017-06" db="EMBL/GenBank/DDBJ databases">
        <authorList>
            <person name="Varghese N."/>
            <person name="Submissions S."/>
        </authorList>
    </citation>
    <scope>NUCLEOTIDE SEQUENCE [LARGE SCALE GENOMIC DNA]</scope>
    <source>
        <strain evidence="13">JCM 23211</strain>
    </source>
</reference>
<evidence type="ECO:0000313" key="13">
    <source>
        <dbReference type="Proteomes" id="UP000198327"/>
    </source>
</evidence>
<dbReference type="FunFam" id="3.40.50.300:FF:000042">
    <property type="entry name" value="Maltose/maltodextrin ABC transporter, ATP-binding protein"/>
    <property type="match status" value="1"/>
</dbReference>
<dbReference type="GO" id="GO:0140359">
    <property type="term" value="F:ABC-type transporter activity"/>
    <property type="evidence" value="ECO:0007669"/>
    <property type="project" value="UniProtKB-ARBA"/>
</dbReference>
<evidence type="ECO:0000256" key="2">
    <source>
        <dbReference type="ARBA" id="ARBA00022448"/>
    </source>
</evidence>
<evidence type="ECO:0000256" key="8">
    <source>
        <dbReference type="ARBA" id="ARBA00072105"/>
    </source>
</evidence>
<comment type="function">
    <text evidence="6">Part of the ABC transporter complex LpqY-SugA-SugB-SugC, which is highly specific for uptake of trehalose. Involved in the recycling of extracellular trehalose released from trehalose-containing molecules synthesized by M.tuberculosis. Trehalose uptake is essential for virulence. Responsible for energy coupling to the transport system.</text>
</comment>
<dbReference type="InterPro" id="IPR008995">
    <property type="entry name" value="Mo/tungstate-bd_C_term_dom"/>
</dbReference>
<dbReference type="InterPro" id="IPR047641">
    <property type="entry name" value="ABC_transpr_MalK/UgpC-like"/>
</dbReference>
<dbReference type="SUPFAM" id="SSF52540">
    <property type="entry name" value="P-loop containing nucleoside triphosphate hydrolases"/>
    <property type="match status" value="1"/>
</dbReference>
<keyword evidence="3" id="KW-0547">Nucleotide-binding</keyword>
<evidence type="ECO:0000313" key="12">
    <source>
        <dbReference type="EMBL" id="SNS77498.1"/>
    </source>
</evidence>
<comment type="subcellular location">
    <subcellularLocation>
        <location evidence="1">Cell inner membrane</location>
        <topology evidence="1">Peripheral membrane protein</topology>
        <orientation evidence="1">Cytoplasmic side</orientation>
    </subcellularLocation>
</comment>
<dbReference type="PANTHER" id="PTHR43875:SF4">
    <property type="entry name" value="GLUCOSE IMPORT ATP-BINDING PROTEIN GLCV"/>
    <property type="match status" value="1"/>
</dbReference>
<evidence type="ECO:0000256" key="1">
    <source>
        <dbReference type="ARBA" id="ARBA00004515"/>
    </source>
</evidence>
<sequence length="385" mass="41436">MTSQFVVSSLEKTYGSNVVVDHLDLEIEHGEFLVLLGPSGCGKTTTLRCLAGLETPQGGSISFRGKPVFDAASKVHVPAHKRNIGMVFQSYALWPHMTVAENIRYPLKVRGLKKAIADGAVEAAANMVDCGGLLDRYPSQLSGGQQQRVAVARGLVAEPDLVLFDEPLSNLDARLRDQVRSQIHQLHQTLGFTAVFVTHDQSEAFALGDRLAIMKSGRIEQYDAPEDVFENPVSEYVAAFIGMGNRLELHNGHTGWITSAGDDIDLSNAVVRDRADEGSVAVARFRPDDVSLHASTSEVPAGNVALHAQLVAHEYGGRYFDVTVKTGTEQLMLRASAAEHGPSLRRSSPGDDVVVSFSPSCLRVYAGEAVEAASTQDLVATGDRS</sequence>
<evidence type="ECO:0000256" key="7">
    <source>
        <dbReference type="ARBA" id="ARBA00063658"/>
    </source>
</evidence>
<keyword evidence="2" id="KW-0813">Transport</keyword>
<dbReference type="Pfam" id="PF00005">
    <property type="entry name" value="ABC_tran"/>
    <property type="match status" value="1"/>
</dbReference>
<organism evidence="12 13">
    <name type="scientific">Rhodococcoides kyotonense</name>
    <dbReference type="NCBI Taxonomy" id="398843"/>
    <lineage>
        <taxon>Bacteria</taxon>
        <taxon>Bacillati</taxon>
        <taxon>Actinomycetota</taxon>
        <taxon>Actinomycetes</taxon>
        <taxon>Mycobacteriales</taxon>
        <taxon>Nocardiaceae</taxon>
        <taxon>Rhodococcoides</taxon>
    </lineage>
</organism>
<proteinExistence type="predicted"/>
<dbReference type="SMART" id="SM00382">
    <property type="entry name" value="AAA"/>
    <property type="match status" value="1"/>
</dbReference>
<dbReference type="Proteomes" id="UP000198327">
    <property type="component" value="Unassembled WGS sequence"/>
</dbReference>
<keyword evidence="4 12" id="KW-0067">ATP-binding</keyword>
<evidence type="ECO:0000256" key="6">
    <source>
        <dbReference type="ARBA" id="ARBA00056091"/>
    </source>
</evidence>
<dbReference type="InterPro" id="IPR013611">
    <property type="entry name" value="Transp-assoc_OB_typ2"/>
</dbReference>
<dbReference type="EMBL" id="FZOW01000005">
    <property type="protein sequence ID" value="SNS77498.1"/>
    <property type="molecule type" value="Genomic_DNA"/>
</dbReference>
<comment type="catalytic activity">
    <reaction evidence="5">
        <text>alpha,alpha-trehalose(out) + ATP + H2O = alpha,alpha-trehalose(in) + ADP + phosphate + H(+)</text>
        <dbReference type="Rhea" id="RHEA:75203"/>
        <dbReference type="ChEBI" id="CHEBI:15377"/>
        <dbReference type="ChEBI" id="CHEBI:15378"/>
        <dbReference type="ChEBI" id="CHEBI:16551"/>
        <dbReference type="ChEBI" id="CHEBI:30616"/>
        <dbReference type="ChEBI" id="CHEBI:43474"/>
        <dbReference type="ChEBI" id="CHEBI:456216"/>
    </reaction>
</comment>
<dbReference type="InterPro" id="IPR017871">
    <property type="entry name" value="ABC_transporter-like_CS"/>
</dbReference>
<evidence type="ECO:0000256" key="3">
    <source>
        <dbReference type="ARBA" id="ARBA00022741"/>
    </source>
</evidence>
<feature type="domain" description="ABC transporter" evidence="11">
    <location>
        <begin position="5"/>
        <end position="241"/>
    </location>
</feature>
<dbReference type="Pfam" id="PF08402">
    <property type="entry name" value="TOBE_2"/>
    <property type="match status" value="1"/>
</dbReference>
<dbReference type="InterPro" id="IPR003593">
    <property type="entry name" value="AAA+_ATPase"/>
</dbReference>
<dbReference type="STRING" id="398843.A3K89_14910"/>
<dbReference type="GO" id="GO:0016887">
    <property type="term" value="F:ATP hydrolysis activity"/>
    <property type="evidence" value="ECO:0007669"/>
    <property type="project" value="InterPro"/>
</dbReference>
<dbReference type="PROSITE" id="PS00211">
    <property type="entry name" value="ABC_TRANSPORTER_1"/>
    <property type="match status" value="1"/>
</dbReference>
<evidence type="ECO:0000259" key="11">
    <source>
        <dbReference type="PROSITE" id="PS50893"/>
    </source>
</evidence>
<dbReference type="GO" id="GO:0055052">
    <property type="term" value="C:ATP-binding cassette (ABC) transporter complex, substrate-binding subunit-containing"/>
    <property type="evidence" value="ECO:0007669"/>
    <property type="project" value="TreeGrafter"/>
</dbReference>
<gene>
    <name evidence="12" type="ORF">SAMN05421642_105133</name>
</gene>
<protein>
    <recommendedName>
        <fullName evidence="8">Trehalose import ATP-binding protein SugC</fullName>
    </recommendedName>
    <alternativeName>
        <fullName evidence="10">Nucleotide-binding domain of SugABC transporter</fullName>
    </alternativeName>
    <alternativeName>
        <fullName evidence="9">SugABC transporter ATPase SugC</fullName>
    </alternativeName>
</protein>
<dbReference type="OrthoDB" id="9802264at2"/>
<dbReference type="InterPro" id="IPR027417">
    <property type="entry name" value="P-loop_NTPase"/>
</dbReference>
<evidence type="ECO:0000256" key="5">
    <source>
        <dbReference type="ARBA" id="ARBA00050305"/>
    </source>
</evidence>
<keyword evidence="13" id="KW-1185">Reference proteome</keyword>
<dbReference type="InterPro" id="IPR003439">
    <property type="entry name" value="ABC_transporter-like_ATP-bd"/>
</dbReference>